<keyword evidence="5" id="KW-0539">Nucleus</keyword>
<dbReference type="GO" id="GO:0005634">
    <property type="term" value="C:nucleus"/>
    <property type="evidence" value="ECO:0007669"/>
    <property type="project" value="UniProtKB-SubCell"/>
</dbReference>
<evidence type="ECO:0000256" key="7">
    <source>
        <dbReference type="SAM" id="MobiDB-lite"/>
    </source>
</evidence>
<feature type="compositionally biased region" description="Polar residues" evidence="7">
    <location>
        <begin position="1"/>
        <end position="25"/>
    </location>
</feature>
<dbReference type="EMBL" id="KL217074">
    <property type="protein sequence ID" value="KFV73146.1"/>
    <property type="molecule type" value="Genomic_DNA"/>
</dbReference>
<name>A0A093GUU2_DRYPU</name>
<sequence length="746" mass="85557">EKMQQERSSQTPKQPLQVRKSQTDLSAWRKGRTTNGEKSVQNHQSPDGQKNDSEQGSFEQALSYFKKVPDRVSLRKNTALQKSLAAVETIALQRGLPPEGFHVLLKVALSGKLADAVNARLLKCLVPASVVPEGAVVSAVSLLCVSKCSSNVQLLFIRWLITMFDYIDSKEQLHALYAVFFHLLQDEKMCPYVCHLLYLLTRKENVKPFRVRRLLELQAKMGMQCHLQALLSLYKLFCPELVTITLPGKTKNFFKNSEGPWKAAMNTVRQRNFPVHQPLLLGTAQPQSRKRKWNAQLIVPASSTSRNNLEENRGSHVDLYSTSQSFPVEQLQTFPQLLHNIHRLEFPSQMASVLTNPLLLHYMNCVKDESVYLRLHFWMSQALQEECTWCVADNHQNEEEFKIFLETIYKTECFLQEGFSSCEEFLYKSLPLWDGVCCQSQVLKLVSWIPLRSFSGMKSQLYDPLAQLFFTSSLYFKCGVLESLTELLQNWLNCHMFCPDSESESQVHSLDTTLSGLLNALAELINFVGRISTAALRLERKSSFLLHFILSFYETVGFASFLQVCDIYLRYNLPLLILPPAGIFYPALLSMSPVILNQLCYLMYRYRTNLVAAKKNELSKKKSLQFKISSQTYREYNQYVIAMVGCLWTSNVFQKDTHPQGLRMDEELLKATAVQDYKTSFNIVYHPAMIGYAVQFLQQAFPDEATLNFSLIKGKRWNWYLEFLYAQGLEGLKAFIESSINRVSRA</sequence>
<evidence type="ECO:0000256" key="5">
    <source>
        <dbReference type="ARBA" id="ARBA00023242"/>
    </source>
</evidence>
<evidence type="ECO:0000313" key="10">
    <source>
        <dbReference type="Proteomes" id="UP000053875"/>
    </source>
</evidence>
<keyword evidence="4" id="KW-0158">Chromosome</keyword>
<feature type="transmembrane region" description="Helical" evidence="8">
    <location>
        <begin position="583"/>
        <end position="604"/>
    </location>
</feature>
<dbReference type="STRING" id="118200.A0A093GUU2"/>
<dbReference type="InterPro" id="IPR012485">
    <property type="entry name" value="CENP-I"/>
</dbReference>
<feature type="transmembrane region" description="Helical" evidence="8">
    <location>
        <begin position="544"/>
        <end position="563"/>
    </location>
</feature>
<gene>
    <name evidence="9" type="ORF">N307_12508</name>
</gene>
<dbReference type="PANTHER" id="PTHR48208:SF2">
    <property type="entry name" value="CENTROMERE PROTEIN I"/>
    <property type="match status" value="1"/>
</dbReference>
<dbReference type="GO" id="GO:0000070">
    <property type="term" value="P:mitotic sister chromatid segregation"/>
    <property type="evidence" value="ECO:0007669"/>
    <property type="project" value="TreeGrafter"/>
</dbReference>
<feature type="compositionally biased region" description="Polar residues" evidence="7">
    <location>
        <begin position="33"/>
        <end position="54"/>
    </location>
</feature>
<keyword evidence="6" id="KW-0137">Centromere</keyword>
<dbReference type="PANTHER" id="PTHR48208">
    <property type="entry name" value="CENTROMERE PROTEIN I"/>
    <property type="match status" value="1"/>
</dbReference>
<feature type="region of interest" description="Disordered" evidence="7">
    <location>
        <begin position="1"/>
        <end position="54"/>
    </location>
</feature>
<keyword evidence="8" id="KW-0812">Transmembrane</keyword>
<protein>
    <submittedName>
        <fullName evidence="9">Centromere protein I</fullName>
    </submittedName>
</protein>
<comment type="subcellular location">
    <subcellularLocation>
        <location evidence="2">Chromosome</location>
        <location evidence="2">Centromere</location>
    </subcellularLocation>
    <subcellularLocation>
        <location evidence="1">Nucleus</location>
    </subcellularLocation>
</comment>
<proteinExistence type="inferred from homology"/>
<keyword evidence="10" id="KW-1185">Reference proteome</keyword>
<evidence type="ECO:0000256" key="2">
    <source>
        <dbReference type="ARBA" id="ARBA00004584"/>
    </source>
</evidence>
<evidence type="ECO:0000256" key="4">
    <source>
        <dbReference type="ARBA" id="ARBA00022454"/>
    </source>
</evidence>
<evidence type="ECO:0000256" key="3">
    <source>
        <dbReference type="ARBA" id="ARBA00005470"/>
    </source>
</evidence>
<dbReference type="GO" id="GO:0034080">
    <property type="term" value="P:CENP-A containing chromatin assembly"/>
    <property type="evidence" value="ECO:0007669"/>
    <property type="project" value="TreeGrafter"/>
</dbReference>
<dbReference type="Pfam" id="PF07778">
    <property type="entry name" value="CENP-I"/>
    <property type="match status" value="1"/>
</dbReference>
<dbReference type="Proteomes" id="UP000053875">
    <property type="component" value="Unassembled WGS sequence"/>
</dbReference>
<comment type="similarity">
    <text evidence="3">Belongs to the CENP-I/CTF3 family.</text>
</comment>
<dbReference type="AlphaFoldDB" id="A0A093GUU2"/>
<keyword evidence="8" id="KW-0472">Membrane</keyword>
<evidence type="ECO:0000256" key="6">
    <source>
        <dbReference type="ARBA" id="ARBA00023328"/>
    </source>
</evidence>
<feature type="non-terminal residue" evidence="9">
    <location>
        <position position="1"/>
    </location>
</feature>
<accession>A0A093GUU2</accession>
<evidence type="ECO:0000256" key="8">
    <source>
        <dbReference type="SAM" id="Phobius"/>
    </source>
</evidence>
<feature type="non-terminal residue" evidence="9">
    <location>
        <position position="746"/>
    </location>
</feature>
<keyword evidence="8" id="KW-1133">Transmembrane helix</keyword>
<evidence type="ECO:0000313" key="9">
    <source>
        <dbReference type="EMBL" id="KFV73146.1"/>
    </source>
</evidence>
<evidence type="ECO:0000256" key="1">
    <source>
        <dbReference type="ARBA" id="ARBA00004123"/>
    </source>
</evidence>
<reference evidence="9 10" key="1">
    <citation type="submission" date="2014-04" db="EMBL/GenBank/DDBJ databases">
        <title>Genome evolution of avian class.</title>
        <authorList>
            <person name="Zhang G."/>
            <person name="Li C."/>
        </authorList>
    </citation>
    <scope>NUCLEOTIDE SEQUENCE [LARGE SCALE GENOMIC DNA]</scope>
    <source>
        <strain evidence="9">BGI_N307</strain>
    </source>
</reference>
<dbReference type="GO" id="GO:0000939">
    <property type="term" value="C:inner kinetochore"/>
    <property type="evidence" value="ECO:0007669"/>
    <property type="project" value="TreeGrafter"/>
</dbReference>
<organism evidence="9 10">
    <name type="scientific">Dryobates pubescens</name>
    <name type="common">Downy woodpecker</name>
    <name type="synonym">Picoides pubescens</name>
    <dbReference type="NCBI Taxonomy" id="118200"/>
    <lineage>
        <taxon>Eukaryota</taxon>
        <taxon>Metazoa</taxon>
        <taxon>Chordata</taxon>
        <taxon>Craniata</taxon>
        <taxon>Vertebrata</taxon>
        <taxon>Euteleostomi</taxon>
        <taxon>Archelosauria</taxon>
        <taxon>Archosauria</taxon>
        <taxon>Dinosauria</taxon>
        <taxon>Saurischia</taxon>
        <taxon>Theropoda</taxon>
        <taxon>Coelurosauria</taxon>
        <taxon>Aves</taxon>
        <taxon>Neognathae</taxon>
        <taxon>Neoaves</taxon>
        <taxon>Telluraves</taxon>
        <taxon>Coraciimorphae</taxon>
        <taxon>Piciformes</taxon>
        <taxon>Picidae</taxon>
        <taxon>Dryobates</taxon>
    </lineage>
</organism>